<dbReference type="InterPro" id="IPR015919">
    <property type="entry name" value="Cadherin-like_sf"/>
</dbReference>
<dbReference type="GO" id="GO:0016020">
    <property type="term" value="C:membrane"/>
    <property type="evidence" value="ECO:0007669"/>
    <property type="project" value="InterPro"/>
</dbReference>
<evidence type="ECO:0000313" key="3">
    <source>
        <dbReference type="Proteomes" id="UP000177481"/>
    </source>
</evidence>
<dbReference type="PANTHER" id="PTHR37494:SF1">
    <property type="entry name" value="STAPHYLOCOCCUS AUREUS SURFACE PROTEIN A"/>
    <property type="match status" value="1"/>
</dbReference>
<proteinExistence type="predicted"/>
<gene>
    <name evidence="2" type="ORF">A3A71_00850</name>
</gene>
<name>A0A1F5EBB7_9BACT</name>
<dbReference type="STRING" id="1797471.A3A71_00850"/>
<dbReference type="SUPFAM" id="SSF49313">
    <property type="entry name" value="Cadherin-like"/>
    <property type="match status" value="2"/>
</dbReference>
<evidence type="ECO:0000256" key="1">
    <source>
        <dbReference type="SAM" id="Phobius"/>
    </source>
</evidence>
<sequence>MSLTRKGSFTLVELIVSVALFMVAITVALYATVGTHGIIARTEARAVVAESSRSVSDAIRRITVNAPVGGIDLVGGLQSGGYPGLRARSFASGESSNICSIIGRALVTVDSTGKELFALDQTGSAMATWIYGVDDAGLCPAPGTSSRLLFQNRLTNRQTKVTSFSTQLLSMNCQSGCSTKEQLRYVLTVEENTALAGRASETRRPSVQISGSVPIGLVDETVGLPNIVTSDLPDGIVETAYSQTLVAGGGTTPYAWTLVSGALPSNLTLSSIGVISGTPQAGTQGTYNITVRVTDDNSKTDDQSLILQVSPVNGGPQLTIITNSPLTNGTVGTAYSATLQGANGSQPYSWSNPGGGLPTGLSLASSTGVISGTPTVANNYSFVIRLTDSQPSFVEKTFNILISAGNQPLTITTTSPLPNATATCAYSQQLSATGGTPGYSWAFDGVLPIQLSWLSISAGGLLTGTPTMAGGPYTFSVQVTDSGTPVPGTQTKSFNLTIDPLLMSCGGTGEEELG</sequence>
<dbReference type="Pfam" id="PF05345">
    <property type="entry name" value="He_PIG"/>
    <property type="match status" value="3"/>
</dbReference>
<dbReference type="PANTHER" id="PTHR37494">
    <property type="entry name" value="HEMAGGLUTININ"/>
    <property type="match status" value="1"/>
</dbReference>
<feature type="transmembrane region" description="Helical" evidence="1">
    <location>
        <begin position="12"/>
        <end position="33"/>
    </location>
</feature>
<keyword evidence="1" id="KW-1133">Transmembrane helix</keyword>
<keyword evidence="1" id="KW-0812">Transmembrane</keyword>
<comment type="caution">
    <text evidence="2">The sequence shown here is derived from an EMBL/GenBank/DDBJ whole genome shotgun (WGS) entry which is preliminary data.</text>
</comment>
<protein>
    <submittedName>
        <fullName evidence="2">Uncharacterized protein</fullName>
    </submittedName>
</protein>
<dbReference type="Gene3D" id="2.60.40.10">
    <property type="entry name" value="Immunoglobulins"/>
    <property type="match status" value="3"/>
</dbReference>
<dbReference type="EMBL" id="MEZX01000002">
    <property type="protein sequence ID" value="OGD64590.1"/>
    <property type="molecule type" value="Genomic_DNA"/>
</dbReference>
<accession>A0A1F5EBB7</accession>
<dbReference type="GO" id="GO:0005509">
    <property type="term" value="F:calcium ion binding"/>
    <property type="evidence" value="ECO:0007669"/>
    <property type="project" value="InterPro"/>
</dbReference>
<keyword evidence="1" id="KW-0472">Membrane</keyword>
<dbReference type="AlphaFoldDB" id="A0A1F5EBB7"/>
<dbReference type="InterPro" id="IPR013783">
    <property type="entry name" value="Ig-like_fold"/>
</dbReference>
<evidence type="ECO:0000313" key="2">
    <source>
        <dbReference type="EMBL" id="OGD64590.1"/>
    </source>
</evidence>
<organism evidence="2 3">
    <name type="scientific">Candidatus Berkelbacteria bacterium RIFCSPLOWO2_01_FULL_50_28</name>
    <dbReference type="NCBI Taxonomy" id="1797471"/>
    <lineage>
        <taxon>Bacteria</taxon>
        <taxon>Candidatus Berkelbacteria</taxon>
    </lineage>
</organism>
<dbReference type="Proteomes" id="UP000177481">
    <property type="component" value="Unassembled WGS sequence"/>
</dbReference>
<reference evidence="2 3" key="1">
    <citation type="journal article" date="2016" name="Nat. Commun.">
        <title>Thousands of microbial genomes shed light on interconnected biogeochemical processes in an aquifer system.</title>
        <authorList>
            <person name="Anantharaman K."/>
            <person name="Brown C.T."/>
            <person name="Hug L.A."/>
            <person name="Sharon I."/>
            <person name="Castelle C.J."/>
            <person name="Probst A.J."/>
            <person name="Thomas B.C."/>
            <person name="Singh A."/>
            <person name="Wilkins M.J."/>
            <person name="Karaoz U."/>
            <person name="Brodie E.L."/>
            <person name="Williams K.H."/>
            <person name="Hubbard S.S."/>
            <person name="Banfield J.F."/>
        </authorList>
    </citation>
    <scope>NUCLEOTIDE SEQUENCE [LARGE SCALE GENOMIC DNA]</scope>
</reference>